<dbReference type="Gene3D" id="2.40.10.390">
    <property type="match status" value="1"/>
</dbReference>
<feature type="domain" description="DUF5348" evidence="1">
    <location>
        <begin position="95"/>
        <end position="161"/>
    </location>
</feature>
<dbReference type="AlphaFoldDB" id="A0A455TXL0"/>
<dbReference type="Pfam" id="PF17295">
    <property type="entry name" value="DUF5348"/>
    <property type="match status" value="1"/>
</dbReference>
<dbReference type="EMBL" id="AP019408">
    <property type="protein sequence ID" value="BBI40218.1"/>
    <property type="molecule type" value="Genomic_DNA"/>
</dbReference>
<name>A0A455TXL0_ENTFC</name>
<sequence length="161" mass="18725">MSGNLWMFSDMLDDEDAKMIQHEFVTYYEGADYYGLGLKVFTRLAHEAGAVYKIGKRVLIRRDIFEEYLRILRRKEDTSEMDENMKSEDNDMRQGALTLDAQTGRMDIRFDLENYYGGLHCGECLDILINGDWVPTRIEMGDGWYLTGIKTDNLEGLIVRI</sequence>
<gene>
    <name evidence="2" type="ORF">SMVRE20_02592</name>
</gene>
<reference evidence="2" key="1">
    <citation type="submission" date="2019-02" db="EMBL/GenBank/DDBJ databases">
        <title>Complete Genome Sequence of vanD5-typed vancomycin-resistant Enterococcus faecium in Sapporo, Japan.</title>
        <authorList>
            <person name="Sato T."/>
            <person name="Wada T."/>
            <person name="Shinagawa M."/>
            <person name="Fukushima Y."/>
            <person name="Nakajima C."/>
            <person name="Suzuki Y."/>
            <person name="Takahashi S."/>
            <person name="Yokota S."/>
        </authorList>
    </citation>
    <scope>NUCLEOTIDE SEQUENCE</scope>
    <source>
        <strain evidence="2">SMVRE20</strain>
    </source>
</reference>
<dbReference type="InterPro" id="IPR038148">
    <property type="entry name" value="Tn1545/Tn916_Xis"/>
</dbReference>
<organism evidence="2">
    <name type="scientific">Enterococcus faecium</name>
    <name type="common">Streptococcus faecium</name>
    <dbReference type="NCBI Taxonomy" id="1352"/>
    <lineage>
        <taxon>Bacteria</taxon>
        <taxon>Bacillati</taxon>
        <taxon>Bacillota</taxon>
        <taxon>Bacilli</taxon>
        <taxon>Lactobacillales</taxon>
        <taxon>Enterococcaceae</taxon>
        <taxon>Enterococcus</taxon>
    </lineage>
</organism>
<evidence type="ECO:0000313" key="2">
    <source>
        <dbReference type="EMBL" id="BBI40218.1"/>
    </source>
</evidence>
<protein>
    <recommendedName>
        <fullName evidence="1">DUF5348 domain-containing protein</fullName>
    </recommendedName>
</protein>
<dbReference type="Gene3D" id="3.90.105.50">
    <property type="match status" value="1"/>
</dbReference>
<dbReference type="InterPro" id="IPR045591">
    <property type="entry name" value="DUF6462"/>
</dbReference>
<accession>A0A455TXL0</accession>
<evidence type="ECO:0000259" key="1">
    <source>
        <dbReference type="Pfam" id="PF17295"/>
    </source>
</evidence>
<dbReference type="InterPro" id="IPR035255">
    <property type="entry name" value="DUF5348"/>
</dbReference>
<proteinExistence type="predicted"/>
<dbReference type="Pfam" id="PF20063">
    <property type="entry name" value="DUF6462"/>
    <property type="match status" value="1"/>
</dbReference>